<comment type="caution">
    <text evidence="1">The sequence shown here is derived from an EMBL/GenBank/DDBJ whole genome shotgun (WGS) entry which is preliminary data.</text>
</comment>
<evidence type="ECO:0000313" key="1">
    <source>
        <dbReference type="EMBL" id="MBK1784301.1"/>
    </source>
</evidence>
<name>A0A934V1Z9_9PSEU</name>
<reference evidence="1" key="1">
    <citation type="submission" date="2020-12" db="EMBL/GenBank/DDBJ databases">
        <title>Prauserella sp. ASG 168, a novel actinomycete isolated from cave rock.</title>
        <authorList>
            <person name="Suriyachadkun C."/>
        </authorList>
    </citation>
    <scope>NUCLEOTIDE SEQUENCE</scope>
    <source>
        <strain evidence="1">ASG 168</strain>
    </source>
</reference>
<dbReference type="AlphaFoldDB" id="A0A934V1Z9"/>
<organism evidence="1 2">
    <name type="scientific">Prauserella cavernicola</name>
    <dbReference type="NCBI Taxonomy" id="2800127"/>
    <lineage>
        <taxon>Bacteria</taxon>
        <taxon>Bacillati</taxon>
        <taxon>Actinomycetota</taxon>
        <taxon>Actinomycetes</taxon>
        <taxon>Pseudonocardiales</taxon>
        <taxon>Pseudonocardiaceae</taxon>
        <taxon>Prauserella</taxon>
    </lineage>
</organism>
<dbReference type="RefSeq" id="WP_200316591.1">
    <property type="nucleotide sequence ID" value="NZ_JAENJH010000002.1"/>
</dbReference>
<dbReference type="Proteomes" id="UP000635245">
    <property type="component" value="Unassembled WGS sequence"/>
</dbReference>
<evidence type="ECO:0000313" key="2">
    <source>
        <dbReference type="Proteomes" id="UP000635245"/>
    </source>
</evidence>
<sequence>MSLGELAGRLLIQCTTAQASAAARVARAHSTGLVVTGGDALTVARQLKNSGFRGPLLCDANRYSGTKRVVAGRGVNLAWCREQQALGLVALTDSGYLGCQNWPGLWSILSAVRNQRPPVIALLPLAAAWFRRPTIRAALIRQINEHGVPVALAIEHAADPFGVQYVIEGFLDLLSTARVPVLLLRSDIAALAALCHGAYAAAIGTTSTLRHIYPITDGPVPRPQPSAFVTPLLGHHRLSTIADVVRETPDLAQHWDCDCDECAGHSLDRLAAGQSAWQHSLYAQLRLSAQLLRTPTDEGRRSSWHEHCSHALNVHEEIRGQFPRWRVPKRLENWLTVTDDPLLGGRNVPLQVPRQQRRVIHPEQRG</sequence>
<keyword evidence="2" id="KW-1185">Reference proteome</keyword>
<dbReference type="EMBL" id="JAENJH010000002">
    <property type="protein sequence ID" value="MBK1784301.1"/>
    <property type="molecule type" value="Genomic_DNA"/>
</dbReference>
<accession>A0A934V1Z9</accession>
<gene>
    <name evidence="1" type="ORF">JHE00_08155</name>
</gene>
<proteinExistence type="predicted"/>
<protein>
    <submittedName>
        <fullName evidence="1">Uncharacterized protein</fullName>
    </submittedName>
</protein>